<evidence type="ECO:0000259" key="5">
    <source>
        <dbReference type="Pfam" id="PF00561"/>
    </source>
</evidence>
<feature type="compositionally biased region" description="Gly residues" evidence="3">
    <location>
        <begin position="453"/>
        <end position="465"/>
    </location>
</feature>
<keyword evidence="4" id="KW-0472">Membrane</keyword>
<comment type="similarity">
    <text evidence="1">Belongs to the peptidase S33 family.</text>
</comment>
<proteinExistence type="inferred from homology"/>
<evidence type="ECO:0000256" key="2">
    <source>
        <dbReference type="ARBA" id="ARBA00022801"/>
    </source>
</evidence>
<feature type="domain" description="AB hydrolase-1" evidence="5">
    <location>
        <begin position="128"/>
        <end position="286"/>
    </location>
</feature>
<reference evidence="7 8" key="1">
    <citation type="submission" date="2023-01" db="EMBL/GenBank/DDBJ databases">
        <title>Analysis of 21 Apiospora genomes using comparative genomics revels a genus with tremendous synthesis potential of carbohydrate active enzymes and secondary metabolites.</title>
        <authorList>
            <person name="Sorensen T."/>
        </authorList>
    </citation>
    <scope>NUCLEOTIDE SEQUENCE [LARGE SCALE GENOMIC DNA]</scope>
    <source>
        <strain evidence="7 8">CBS 83171</strain>
    </source>
</reference>
<keyword evidence="8" id="KW-1185">Reference proteome</keyword>
<evidence type="ECO:0000313" key="8">
    <source>
        <dbReference type="Proteomes" id="UP001446871"/>
    </source>
</evidence>
<dbReference type="Proteomes" id="UP001446871">
    <property type="component" value="Unassembled WGS sequence"/>
</dbReference>
<dbReference type="Pfam" id="PF08386">
    <property type="entry name" value="Abhydrolase_4"/>
    <property type="match status" value="1"/>
</dbReference>
<dbReference type="InterPro" id="IPR029058">
    <property type="entry name" value="AB_hydrolase_fold"/>
</dbReference>
<evidence type="ECO:0000259" key="6">
    <source>
        <dbReference type="Pfam" id="PF08386"/>
    </source>
</evidence>
<organism evidence="7 8">
    <name type="scientific">Apiospora saccharicola</name>
    <dbReference type="NCBI Taxonomy" id="335842"/>
    <lineage>
        <taxon>Eukaryota</taxon>
        <taxon>Fungi</taxon>
        <taxon>Dikarya</taxon>
        <taxon>Ascomycota</taxon>
        <taxon>Pezizomycotina</taxon>
        <taxon>Sordariomycetes</taxon>
        <taxon>Xylariomycetidae</taxon>
        <taxon>Amphisphaeriales</taxon>
        <taxon>Apiosporaceae</taxon>
        <taxon>Apiospora</taxon>
    </lineage>
</organism>
<keyword evidence="4" id="KW-0812">Transmembrane</keyword>
<dbReference type="PANTHER" id="PTHR43248:SF25">
    <property type="entry name" value="AB HYDROLASE-1 DOMAIN-CONTAINING PROTEIN-RELATED"/>
    <property type="match status" value="1"/>
</dbReference>
<dbReference type="InterPro" id="IPR051601">
    <property type="entry name" value="Serine_prot/Carboxylest_S33"/>
</dbReference>
<gene>
    <name evidence="7" type="ORF">PG996_004638</name>
</gene>
<evidence type="ECO:0000256" key="1">
    <source>
        <dbReference type="ARBA" id="ARBA00010088"/>
    </source>
</evidence>
<comment type="caution">
    <text evidence="7">The sequence shown here is derived from an EMBL/GenBank/DDBJ whole genome shotgun (WGS) entry which is preliminary data.</text>
</comment>
<protein>
    <submittedName>
        <fullName evidence="7">Alpha/beta-hydrolase</fullName>
    </submittedName>
</protein>
<feature type="region of interest" description="Disordered" evidence="3">
    <location>
        <begin position="437"/>
        <end position="466"/>
    </location>
</feature>
<dbReference type="PANTHER" id="PTHR43248">
    <property type="entry name" value="2-SUCCINYL-6-HYDROXY-2,4-CYCLOHEXADIENE-1-CARBOXYLATE SYNTHASE"/>
    <property type="match status" value="1"/>
</dbReference>
<feature type="region of interest" description="Disordered" evidence="3">
    <location>
        <begin position="1"/>
        <end position="20"/>
    </location>
</feature>
<keyword evidence="2" id="KW-0378">Hydrolase</keyword>
<dbReference type="EMBL" id="JAQQWM010000002">
    <property type="protein sequence ID" value="KAK8078468.1"/>
    <property type="molecule type" value="Genomic_DNA"/>
</dbReference>
<evidence type="ECO:0000256" key="4">
    <source>
        <dbReference type="SAM" id="Phobius"/>
    </source>
</evidence>
<accession>A0ABR1W8H0</accession>
<dbReference type="SUPFAM" id="SSF53474">
    <property type="entry name" value="alpha/beta-Hydrolases"/>
    <property type="match status" value="1"/>
</dbReference>
<dbReference type="InterPro" id="IPR000073">
    <property type="entry name" value="AB_hydrolase_1"/>
</dbReference>
<keyword evidence="4" id="KW-1133">Transmembrane helix</keyword>
<feature type="domain" description="Peptidase S33 tripeptidyl aminopeptidase-like C-terminal" evidence="6">
    <location>
        <begin position="509"/>
        <end position="616"/>
    </location>
</feature>
<dbReference type="Pfam" id="PF00561">
    <property type="entry name" value="Abhydrolase_1"/>
    <property type="match status" value="1"/>
</dbReference>
<evidence type="ECO:0000256" key="3">
    <source>
        <dbReference type="SAM" id="MobiDB-lite"/>
    </source>
</evidence>
<sequence>MPEKFRFDSNGSVGKAGREKSHRRRIRTVLAASVTGIVALGYLGGSIPYVNLGSHVKAQLAPTQSPQGWKWADIQPSRDLEWHKCYENKYDCARLDVPLDWQEPTDEERVVLAVIRSKAKTQQNYKGPVFVNPGGPGGSGVSWVLEQGDELQTIVGDNHDILSWDPRGIGVSVPNVECWGSSWKRHDWSLRKTGVADAYPGVVHDAFAQAEGLSRQCEAYTNKTAPNLLRHISTSYHARDMLEISRKAGYDKVRYWGISYGTILGGTFASLFPDHVERLVSDGKSYHDNFEISHSRSCADLTGTIGNVDYGDWFSNAQLNAYEDADKIMEAFFAACHGAGPARCAFHDATPAAIEARYWALLATLRQRPVLLPAHANATESPAVPQLVTYSDLQRLVRTVLYKPLYEFPELARVLAALERRDGLPYYRMAGSDDDNFPLNEVCSQPQPQPPSDGGGGNEGGGGGTPTDFSIDAFGAIACADGAPLTDETPESFQLYVDTLIHDVSRFTGAASAFSKLNCVGRRIRPKWHPHPSRDHHHHNRTVLLTRFPLLFIGNMADNITPLRSSYNNSAVFPGSVVLVQKSYGHASVAAPSVCTARAIRAYFQDGALPAPGTYCDQDYELFEDPPALKVAGQADNDDDGLAWAASELSRKVDLGARRNMAGI</sequence>
<feature type="transmembrane region" description="Helical" evidence="4">
    <location>
        <begin position="28"/>
        <end position="50"/>
    </location>
</feature>
<dbReference type="Gene3D" id="3.40.50.1820">
    <property type="entry name" value="alpha/beta hydrolase"/>
    <property type="match status" value="1"/>
</dbReference>
<name>A0ABR1W8H0_9PEZI</name>
<evidence type="ECO:0000313" key="7">
    <source>
        <dbReference type="EMBL" id="KAK8078468.1"/>
    </source>
</evidence>
<dbReference type="InterPro" id="IPR013595">
    <property type="entry name" value="Pept_S33_TAP-like_C"/>
</dbReference>